<evidence type="ECO:0000256" key="4">
    <source>
        <dbReference type="RuleBase" id="RU004514"/>
    </source>
</evidence>
<gene>
    <name evidence="6" type="ORF">IQ241_12785</name>
</gene>
<evidence type="ECO:0000256" key="2">
    <source>
        <dbReference type="HAMAP-Rule" id="MF_02087"/>
    </source>
</evidence>
<keyword evidence="7" id="KW-1185">Reference proteome</keyword>
<dbReference type="PIRSF" id="PIRSF004848">
    <property type="entry name" value="YBL036c_PLPDEIII"/>
    <property type="match status" value="1"/>
</dbReference>
<dbReference type="GO" id="GO:0030170">
    <property type="term" value="F:pyridoxal phosphate binding"/>
    <property type="evidence" value="ECO:0007669"/>
    <property type="project" value="UniProtKB-UniRule"/>
</dbReference>
<organism evidence="6 7">
    <name type="scientific">Vasconcelosia minhoensis LEGE 07310</name>
    <dbReference type="NCBI Taxonomy" id="915328"/>
    <lineage>
        <taxon>Bacteria</taxon>
        <taxon>Bacillati</taxon>
        <taxon>Cyanobacteriota</taxon>
        <taxon>Cyanophyceae</taxon>
        <taxon>Nodosilineales</taxon>
        <taxon>Cymatolegaceae</taxon>
        <taxon>Vasconcelosia</taxon>
        <taxon>Vasconcelosia minhoensis</taxon>
    </lineage>
</organism>
<comment type="caution">
    <text evidence="6">The sequence shown here is derived from an EMBL/GenBank/DDBJ whole genome shotgun (WGS) entry which is preliminary data.</text>
</comment>
<dbReference type="InterPro" id="IPR011078">
    <property type="entry name" value="PyrdxlP_homeostasis"/>
</dbReference>
<dbReference type="Pfam" id="PF01168">
    <property type="entry name" value="Ala_racemase_N"/>
    <property type="match status" value="1"/>
</dbReference>
<proteinExistence type="inferred from homology"/>
<dbReference type="InterPro" id="IPR001608">
    <property type="entry name" value="Ala_racemase_N"/>
</dbReference>
<name>A0A8J7DM24_9CYAN</name>
<reference evidence="6" key="1">
    <citation type="submission" date="2020-10" db="EMBL/GenBank/DDBJ databases">
        <authorList>
            <person name="Castelo-Branco R."/>
            <person name="Eusebio N."/>
            <person name="Adriana R."/>
            <person name="Vieira A."/>
            <person name="Brugerolle De Fraissinette N."/>
            <person name="Rezende De Castro R."/>
            <person name="Schneider M.P."/>
            <person name="Vasconcelos V."/>
            <person name="Leao P.N."/>
        </authorList>
    </citation>
    <scope>NUCLEOTIDE SEQUENCE</scope>
    <source>
        <strain evidence="6">LEGE 07310</strain>
    </source>
</reference>
<dbReference type="SUPFAM" id="SSF51419">
    <property type="entry name" value="PLP-binding barrel"/>
    <property type="match status" value="1"/>
</dbReference>
<dbReference type="Proteomes" id="UP000636505">
    <property type="component" value="Unassembled WGS sequence"/>
</dbReference>
<sequence length="232" mass="25565">MTPAAAAIAERLAAVRATIPARVRLIAVTKTFSAEVVRAAYEAGLRDFGENRVQEAIAKQAELSDLSGMTWHLIGRLQSNKSRKALEHFQWIHSIDSLKLAERLNLQAAELDLRPSCCLQLKLRPDPNKGGLTLAELQRDLSDYAQMQHLNITGLMAIPPQGLEPDETQAVFIQTQEIAKMINQMAFPHLKISQLSLGMSADYPLAIAAGSTMIRLGTLLFGQRQRRTGAQN</sequence>
<evidence type="ECO:0000313" key="7">
    <source>
        <dbReference type="Proteomes" id="UP000636505"/>
    </source>
</evidence>
<dbReference type="AlphaFoldDB" id="A0A8J7DM24"/>
<dbReference type="NCBIfam" id="TIGR00044">
    <property type="entry name" value="YggS family pyridoxal phosphate-dependent enzyme"/>
    <property type="match status" value="1"/>
</dbReference>
<feature type="modified residue" description="N6-(pyridoxal phosphate)lysine" evidence="2 3">
    <location>
        <position position="30"/>
    </location>
</feature>
<dbReference type="CDD" id="cd00635">
    <property type="entry name" value="PLPDE_III_YBL036c_like"/>
    <property type="match status" value="1"/>
</dbReference>
<dbReference type="HAMAP" id="MF_02087">
    <property type="entry name" value="PLP_homeostasis"/>
    <property type="match status" value="1"/>
</dbReference>
<dbReference type="RefSeq" id="WP_193907678.1">
    <property type="nucleotide sequence ID" value="NZ_JADEXG010000027.1"/>
</dbReference>
<protein>
    <recommendedName>
        <fullName evidence="2">Pyridoxal phosphate homeostasis protein</fullName>
        <shortName evidence="2">PLP homeostasis protein</shortName>
    </recommendedName>
</protein>
<dbReference type="Gene3D" id="3.20.20.10">
    <property type="entry name" value="Alanine racemase"/>
    <property type="match status" value="1"/>
</dbReference>
<accession>A0A8J7DM24</accession>
<comment type="cofactor">
    <cofactor evidence="3">
        <name>pyridoxal 5'-phosphate</name>
        <dbReference type="ChEBI" id="CHEBI:597326"/>
    </cofactor>
</comment>
<comment type="function">
    <text evidence="2">Pyridoxal 5'-phosphate (PLP)-binding protein, which is involved in PLP homeostasis.</text>
</comment>
<evidence type="ECO:0000313" key="6">
    <source>
        <dbReference type="EMBL" id="MBE9078156.1"/>
    </source>
</evidence>
<dbReference type="InterPro" id="IPR029066">
    <property type="entry name" value="PLP-binding_barrel"/>
</dbReference>
<feature type="domain" description="Alanine racemase N-terminal" evidence="5">
    <location>
        <begin position="6"/>
        <end position="224"/>
    </location>
</feature>
<dbReference type="PANTHER" id="PTHR10146:SF14">
    <property type="entry name" value="PYRIDOXAL PHOSPHATE HOMEOSTASIS PROTEIN"/>
    <property type="match status" value="1"/>
</dbReference>
<dbReference type="PANTHER" id="PTHR10146">
    <property type="entry name" value="PROLINE SYNTHETASE CO-TRANSCRIBED BACTERIAL HOMOLOG PROTEIN"/>
    <property type="match status" value="1"/>
</dbReference>
<evidence type="ECO:0000259" key="5">
    <source>
        <dbReference type="Pfam" id="PF01168"/>
    </source>
</evidence>
<dbReference type="FunFam" id="3.20.20.10:FF:000018">
    <property type="entry name" value="Pyridoxal phosphate homeostasis protein"/>
    <property type="match status" value="1"/>
</dbReference>
<evidence type="ECO:0000256" key="3">
    <source>
        <dbReference type="PIRSR" id="PIRSR004848-1"/>
    </source>
</evidence>
<evidence type="ECO:0000256" key="1">
    <source>
        <dbReference type="ARBA" id="ARBA00022898"/>
    </source>
</evidence>
<keyword evidence="1 2" id="KW-0663">Pyridoxal phosphate</keyword>
<comment type="similarity">
    <text evidence="2 4">Belongs to the pyridoxal phosphate-binding protein YggS/PROSC family.</text>
</comment>
<dbReference type="EMBL" id="JADEXG010000027">
    <property type="protein sequence ID" value="MBE9078156.1"/>
    <property type="molecule type" value="Genomic_DNA"/>
</dbReference>